<keyword evidence="1" id="KW-1133">Transmembrane helix</keyword>
<comment type="caution">
    <text evidence="2">The sequence shown here is derived from an EMBL/GenBank/DDBJ whole genome shotgun (WGS) entry which is preliminary data.</text>
</comment>
<keyword evidence="3" id="KW-1185">Reference proteome</keyword>
<evidence type="ECO:0000256" key="1">
    <source>
        <dbReference type="SAM" id="Phobius"/>
    </source>
</evidence>
<proteinExistence type="predicted"/>
<reference evidence="2 3" key="1">
    <citation type="submission" date="2020-07" db="EMBL/GenBank/DDBJ databases">
        <title>Sequencing the genomes of 1000 actinobacteria strains.</title>
        <authorList>
            <person name="Klenk H.-P."/>
        </authorList>
    </citation>
    <scope>NUCLEOTIDE SEQUENCE [LARGE SCALE GENOMIC DNA]</scope>
    <source>
        <strain evidence="2 3">DSM 45772</strain>
    </source>
</reference>
<dbReference type="EMBL" id="JACCBN010000001">
    <property type="protein sequence ID" value="NYD35070.1"/>
    <property type="molecule type" value="Genomic_DNA"/>
</dbReference>
<keyword evidence="1" id="KW-0472">Membrane</keyword>
<evidence type="ECO:0000313" key="3">
    <source>
        <dbReference type="Proteomes" id="UP000535890"/>
    </source>
</evidence>
<name>A0A7Y9DTC7_9PSEU</name>
<dbReference type="AlphaFoldDB" id="A0A7Y9DTC7"/>
<feature type="transmembrane region" description="Helical" evidence="1">
    <location>
        <begin position="28"/>
        <end position="47"/>
    </location>
</feature>
<keyword evidence="1" id="KW-0812">Transmembrane</keyword>
<dbReference type="InterPro" id="IPR021449">
    <property type="entry name" value="DUF3099"/>
</dbReference>
<protein>
    <recommendedName>
        <fullName evidence="4">DUF3099 family protein</fullName>
    </recommendedName>
</protein>
<feature type="transmembrane region" description="Helical" evidence="1">
    <location>
        <begin position="53"/>
        <end position="73"/>
    </location>
</feature>
<dbReference type="RefSeq" id="WP_343053764.1">
    <property type="nucleotide sequence ID" value="NZ_BAABHP010000004.1"/>
</dbReference>
<dbReference type="Pfam" id="PF11298">
    <property type="entry name" value="DUF3099"/>
    <property type="match status" value="1"/>
</dbReference>
<sequence length="122" mass="13659">MGCRQAPLLITDAAVSFEQEFAARRRRYSWIMAMRIPCLVLAGVFGIAFGWTWVAVALIVASVPLPWIAVLIANDAPPRRAEQPARFRADHREHQLEVSTHEVIEPTEIVGAPVDDEYHRAA</sequence>
<accession>A0A7Y9DTC7</accession>
<gene>
    <name evidence="2" type="ORF">BJ983_001172</name>
</gene>
<evidence type="ECO:0000313" key="2">
    <source>
        <dbReference type="EMBL" id="NYD35070.1"/>
    </source>
</evidence>
<dbReference type="Proteomes" id="UP000535890">
    <property type="component" value="Unassembled WGS sequence"/>
</dbReference>
<evidence type="ECO:0008006" key="4">
    <source>
        <dbReference type="Google" id="ProtNLM"/>
    </source>
</evidence>
<organism evidence="2 3">
    <name type="scientific">Actinomycetospora corticicola</name>
    <dbReference type="NCBI Taxonomy" id="663602"/>
    <lineage>
        <taxon>Bacteria</taxon>
        <taxon>Bacillati</taxon>
        <taxon>Actinomycetota</taxon>
        <taxon>Actinomycetes</taxon>
        <taxon>Pseudonocardiales</taxon>
        <taxon>Pseudonocardiaceae</taxon>
        <taxon>Actinomycetospora</taxon>
    </lineage>
</organism>